<name>A0A0G0N9M5_9BACT</name>
<dbReference type="SUPFAM" id="SSF50475">
    <property type="entry name" value="FMN-binding split barrel"/>
    <property type="match status" value="1"/>
</dbReference>
<dbReference type="EMBL" id="LBWR01000003">
    <property type="protein sequence ID" value="KKR12133.1"/>
    <property type="molecule type" value="Genomic_DNA"/>
</dbReference>
<accession>A0A0G0N9M5</accession>
<sequence length="157" mass="17984">MEHKTELFTFLKSQNLMSLATFGDTISNCYIYFAIDEDFNMYFISEPDSTHCKNIAIHNQVACVVADSHQLVRSKKIGAQILGVVEDVSGIDRFEAILELWNSTNPGMESLISINNFRNKILNSRAYKIRPTEIKFFNEELYGEEGFEILSLDQSKK</sequence>
<organism evidence="1 2">
    <name type="scientific">Candidatus Wolfebacteria bacterium GW2011_GWC2_39_22</name>
    <dbReference type="NCBI Taxonomy" id="1619013"/>
    <lineage>
        <taxon>Bacteria</taxon>
        <taxon>Candidatus Wolfeibacteriota</taxon>
    </lineage>
</organism>
<reference evidence="1 2" key="1">
    <citation type="journal article" date="2015" name="Nature">
        <title>rRNA introns, odd ribosomes, and small enigmatic genomes across a large radiation of phyla.</title>
        <authorList>
            <person name="Brown C.T."/>
            <person name="Hug L.A."/>
            <person name="Thomas B.C."/>
            <person name="Sharon I."/>
            <person name="Castelle C.J."/>
            <person name="Singh A."/>
            <person name="Wilkins M.J."/>
            <person name="Williams K.H."/>
            <person name="Banfield J.F."/>
        </authorList>
    </citation>
    <scope>NUCLEOTIDE SEQUENCE [LARGE SCALE GENOMIC DNA]</scope>
</reference>
<evidence type="ECO:0000313" key="1">
    <source>
        <dbReference type="EMBL" id="KKR12133.1"/>
    </source>
</evidence>
<dbReference type="Gene3D" id="2.30.110.10">
    <property type="entry name" value="Electron Transport, Fmn-binding Protein, Chain A"/>
    <property type="match status" value="1"/>
</dbReference>
<gene>
    <name evidence="1" type="ORF">UT41_C0003G0060</name>
</gene>
<dbReference type="Proteomes" id="UP000034665">
    <property type="component" value="Unassembled WGS sequence"/>
</dbReference>
<dbReference type="InterPro" id="IPR012349">
    <property type="entry name" value="Split_barrel_FMN-bd"/>
</dbReference>
<proteinExistence type="predicted"/>
<dbReference type="AlphaFoldDB" id="A0A0G0N9M5"/>
<evidence type="ECO:0000313" key="2">
    <source>
        <dbReference type="Proteomes" id="UP000034665"/>
    </source>
</evidence>
<protein>
    <submittedName>
        <fullName evidence="1">Uncharacterized protein</fullName>
    </submittedName>
</protein>
<comment type="caution">
    <text evidence="1">The sequence shown here is derived from an EMBL/GenBank/DDBJ whole genome shotgun (WGS) entry which is preliminary data.</text>
</comment>